<proteinExistence type="predicted"/>
<evidence type="ECO:0000256" key="1">
    <source>
        <dbReference type="SAM" id="SignalP"/>
    </source>
</evidence>
<keyword evidence="3" id="KW-1185">Reference proteome</keyword>
<protein>
    <submittedName>
        <fullName evidence="2">Uncharacterized protein</fullName>
    </submittedName>
</protein>
<name>A0ABD3F2I1_9STRA</name>
<gene>
    <name evidence="2" type="ORF">V7S43_014036</name>
</gene>
<dbReference type="EMBL" id="JBIMZQ010000038">
    <property type="protein sequence ID" value="KAL3661020.1"/>
    <property type="molecule type" value="Genomic_DNA"/>
</dbReference>
<dbReference type="Gene3D" id="2.60.20.10">
    <property type="entry name" value="Crystallins"/>
    <property type="match status" value="1"/>
</dbReference>
<feature type="signal peptide" evidence="1">
    <location>
        <begin position="1"/>
        <end position="22"/>
    </location>
</feature>
<comment type="caution">
    <text evidence="2">The sequence shown here is derived from an EMBL/GenBank/DDBJ whole genome shotgun (WGS) entry which is preliminary data.</text>
</comment>
<evidence type="ECO:0000313" key="2">
    <source>
        <dbReference type="EMBL" id="KAL3661020.1"/>
    </source>
</evidence>
<sequence>MISSRDLLLLLTVLLCTHFASAGVLLEFFEDAGFKGRRQLGDVSVPRECNDLPKDFYHKISSLRWTPTKTVKYTHDDWLFFYENPGCYGRLCFHVFANESNYYRDLAEYHIDNMISSYQYKRFN</sequence>
<feature type="chain" id="PRO_5044806101" evidence="1">
    <location>
        <begin position="23"/>
        <end position="124"/>
    </location>
</feature>
<dbReference type="AlphaFoldDB" id="A0ABD3F2I1"/>
<accession>A0ABD3F2I1</accession>
<keyword evidence="1" id="KW-0732">Signal</keyword>
<reference evidence="2 3" key="1">
    <citation type="submission" date="2024-09" db="EMBL/GenBank/DDBJ databases">
        <title>Genome sequencing and assembly of Phytophthora oleae, isolate VK10A, causative agent of rot of olive drupes.</title>
        <authorList>
            <person name="Conti Taguali S."/>
            <person name="Riolo M."/>
            <person name="La Spada F."/>
            <person name="Cacciola S.O."/>
            <person name="Dionisio G."/>
        </authorList>
    </citation>
    <scope>NUCLEOTIDE SEQUENCE [LARGE SCALE GENOMIC DNA]</scope>
    <source>
        <strain evidence="2 3">VK10A</strain>
    </source>
</reference>
<evidence type="ECO:0000313" key="3">
    <source>
        <dbReference type="Proteomes" id="UP001632037"/>
    </source>
</evidence>
<organism evidence="2 3">
    <name type="scientific">Phytophthora oleae</name>
    <dbReference type="NCBI Taxonomy" id="2107226"/>
    <lineage>
        <taxon>Eukaryota</taxon>
        <taxon>Sar</taxon>
        <taxon>Stramenopiles</taxon>
        <taxon>Oomycota</taxon>
        <taxon>Peronosporomycetes</taxon>
        <taxon>Peronosporales</taxon>
        <taxon>Peronosporaceae</taxon>
        <taxon>Phytophthora</taxon>
    </lineage>
</organism>
<dbReference type="Proteomes" id="UP001632037">
    <property type="component" value="Unassembled WGS sequence"/>
</dbReference>